<evidence type="ECO:0000256" key="8">
    <source>
        <dbReference type="ARBA" id="ARBA00022824"/>
    </source>
</evidence>
<dbReference type="AlphaFoldDB" id="A0AAV2R858"/>
<dbReference type="Pfam" id="PF01255">
    <property type="entry name" value="Prenyltransf"/>
    <property type="match status" value="1"/>
</dbReference>
<comment type="subcellular location">
    <subcellularLocation>
        <location evidence="2">Endoplasmic reticulum membrane</location>
    </subcellularLocation>
</comment>
<evidence type="ECO:0000256" key="3">
    <source>
        <dbReference type="ARBA" id="ARBA00004922"/>
    </source>
</evidence>
<comment type="similarity">
    <text evidence="4">Belongs to the UPP synthase family.</text>
</comment>
<comment type="caution">
    <text evidence="14">The sequence shown here is derived from an EMBL/GenBank/DDBJ whole genome shotgun (WGS) entry which is preliminary data.</text>
</comment>
<proteinExistence type="inferred from homology"/>
<dbReference type="InterPro" id="IPR038887">
    <property type="entry name" value="Nus1/NgBR"/>
</dbReference>
<evidence type="ECO:0000313" key="14">
    <source>
        <dbReference type="EMBL" id="CAL4120372.1"/>
    </source>
</evidence>
<gene>
    <name evidence="14" type="ORF">MNOR_LOCUS21999</name>
</gene>
<evidence type="ECO:0000256" key="1">
    <source>
        <dbReference type="ARBA" id="ARBA00001946"/>
    </source>
</evidence>
<feature type="transmembrane region" description="Helical" evidence="13">
    <location>
        <begin position="20"/>
        <end position="47"/>
    </location>
</feature>
<keyword evidence="9" id="KW-0460">Magnesium</keyword>
<keyword evidence="15" id="KW-1185">Reference proteome</keyword>
<comment type="cofactor">
    <cofactor evidence="1">
        <name>Mg(2+)</name>
        <dbReference type="ChEBI" id="CHEBI:18420"/>
    </cofactor>
</comment>
<dbReference type="Gene3D" id="3.40.1180.10">
    <property type="entry name" value="Decaprenyl diphosphate synthase-like"/>
    <property type="match status" value="1"/>
</dbReference>
<comment type="catalytic activity">
    <reaction evidence="12">
        <text>n isopentenyl diphosphate + (2E,6E)-farnesyl diphosphate = a di-trans,poly-cis-polyprenyl diphosphate + n diphosphate</text>
        <dbReference type="Rhea" id="RHEA:53008"/>
        <dbReference type="Rhea" id="RHEA-COMP:19494"/>
        <dbReference type="ChEBI" id="CHEBI:33019"/>
        <dbReference type="ChEBI" id="CHEBI:128769"/>
        <dbReference type="ChEBI" id="CHEBI:136960"/>
        <dbReference type="ChEBI" id="CHEBI:175763"/>
        <dbReference type="EC" id="2.5.1.87"/>
    </reaction>
</comment>
<comment type="pathway">
    <text evidence="3">Protein modification; protein glycosylation.</text>
</comment>
<dbReference type="Proteomes" id="UP001497623">
    <property type="component" value="Unassembled WGS sequence"/>
</dbReference>
<organism evidence="14 15">
    <name type="scientific">Meganyctiphanes norvegica</name>
    <name type="common">Northern krill</name>
    <name type="synonym">Thysanopoda norvegica</name>
    <dbReference type="NCBI Taxonomy" id="48144"/>
    <lineage>
        <taxon>Eukaryota</taxon>
        <taxon>Metazoa</taxon>
        <taxon>Ecdysozoa</taxon>
        <taxon>Arthropoda</taxon>
        <taxon>Crustacea</taxon>
        <taxon>Multicrustacea</taxon>
        <taxon>Malacostraca</taxon>
        <taxon>Eumalacostraca</taxon>
        <taxon>Eucarida</taxon>
        <taxon>Euphausiacea</taxon>
        <taxon>Euphausiidae</taxon>
        <taxon>Meganyctiphanes</taxon>
    </lineage>
</organism>
<evidence type="ECO:0000256" key="5">
    <source>
        <dbReference type="ARBA" id="ARBA00012596"/>
    </source>
</evidence>
<evidence type="ECO:0000256" key="9">
    <source>
        <dbReference type="ARBA" id="ARBA00022842"/>
    </source>
</evidence>
<keyword evidence="8" id="KW-0256">Endoplasmic reticulum</keyword>
<dbReference type="GO" id="GO:0005789">
    <property type="term" value="C:endoplasmic reticulum membrane"/>
    <property type="evidence" value="ECO:0007669"/>
    <property type="project" value="UniProtKB-SubCell"/>
</dbReference>
<dbReference type="EC" id="2.5.1.87" evidence="5"/>
<evidence type="ECO:0000313" key="15">
    <source>
        <dbReference type="Proteomes" id="UP001497623"/>
    </source>
</evidence>
<evidence type="ECO:0000256" key="6">
    <source>
        <dbReference type="ARBA" id="ARBA00022679"/>
    </source>
</evidence>
<dbReference type="PANTHER" id="PTHR21528">
    <property type="entry name" value="DEHYDRODOLICHYL DIPHOSPHATE SYNTHASE COMPLEX SUBUNIT NUS1"/>
    <property type="match status" value="1"/>
</dbReference>
<dbReference type="InterPro" id="IPR036424">
    <property type="entry name" value="UPP_synth-like_sf"/>
</dbReference>
<evidence type="ECO:0000256" key="2">
    <source>
        <dbReference type="ARBA" id="ARBA00004586"/>
    </source>
</evidence>
<protein>
    <recommendedName>
        <fullName evidence="5">ditrans,polycis-polyprenyl diphosphate synthase [(2E,6E)-farnesyldiphosphate specific]</fullName>
        <ecNumber evidence="5">2.5.1.87</ecNumber>
    </recommendedName>
</protein>
<dbReference type="SUPFAM" id="SSF64005">
    <property type="entry name" value="Undecaprenyl diphosphate synthase"/>
    <property type="match status" value="1"/>
</dbReference>
<keyword evidence="7 13" id="KW-0812">Transmembrane</keyword>
<dbReference type="InterPro" id="IPR001441">
    <property type="entry name" value="UPP_synth-like"/>
</dbReference>
<reference evidence="14 15" key="1">
    <citation type="submission" date="2024-05" db="EMBL/GenBank/DDBJ databases">
        <authorList>
            <person name="Wallberg A."/>
        </authorList>
    </citation>
    <scope>NUCLEOTIDE SEQUENCE [LARGE SCALE GENOMIC DNA]</scope>
</reference>
<keyword evidence="6" id="KW-0808">Transferase</keyword>
<evidence type="ECO:0000256" key="11">
    <source>
        <dbReference type="ARBA" id="ARBA00023136"/>
    </source>
</evidence>
<dbReference type="GO" id="GO:1904423">
    <property type="term" value="C:dehydrodolichyl diphosphate synthase complex"/>
    <property type="evidence" value="ECO:0007669"/>
    <property type="project" value="InterPro"/>
</dbReference>
<keyword evidence="10 13" id="KW-1133">Transmembrane helix</keyword>
<dbReference type="GO" id="GO:0045547">
    <property type="term" value="F:ditrans,polycis-polyprenyl diphosphate synthase [(2E,6E)-farnesyl diphosphate specific] activity"/>
    <property type="evidence" value="ECO:0007669"/>
    <property type="project" value="UniProtKB-EC"/>
</dbReference>
<evidence type="ECO:0000256" key="4">
    <source>
        <dbReference type="ARBA" id="ARBA00005432"/>
    </source>
</evidence>
<evidence type="ECO:0000256" key="7">
    <source>
        <dbReference type="ARBA" id="ARBA00022692"/>
    </source>
</evidence>
<evidence type="ECO:0000256" key="12">
    <source>
        <dbReference type="ARBA" id="ARBA00047353"/>
    </source>
</evidence>
<accession>A0AAV2R858</accession>
<evidence type="ECO:0000256" key="10">
    <source>
        <dbReference type="ARBA" id="ARBA00022989"/>
    </source>
</evidence>
<sequence>MTSRHACARLVKTITGRMDILLPVFQLIYFVAHFLVSLILSFFFTLLELRHYLILCYQWALQPTATRSSTIQVDAAQLKKIPQHLGVICSTACDTQRSLTTLTKIISWATAYGVHQVSLYDINGVFKQKSNVFRRNLRKLDPNTQYHVVEGFEEQAASKEMYTPYCLNEMTNNSVKVTVNLLSVEDSKSGVVNIAQDLIRSGEKINLECVSSRMTSKWGQDPDLVITVGEALTVLGYLPWQIRLTEFIQTHSLSRFEYADFRQILRIYAKCDQRFGK</sequence>
<keyword evidence="11 13" id="KW-0472">Membrane</keyword>
<name>A0AAV2R858_MEGNR</name>
<dbReference type="EMBL" id="CAXKWB010018148">
    <property type="protein sequence ID" value="CAL4120372.1"/>
    <property type="molecule type" value="Genomic_DNA"/>
</dbReference>
<dbReference type="PANTHER" id="PTHR21528:SF0">
    <property type="entry name" value="DEHYDRODOLICHYL DIPHOSPHATE SYNTHASE COMPLEX SUBUNIT NUS1"/>
    <property type="match status" value="1"/>
</dbReference>
<evidence type="ECO:0000256" key="13">
    <source>
        <dbReference type="SAM" id="Phobius"/>
    </source>
</evidence>
<feature type="non-terminal residue" evidence="14">
    <location>
        <position position="277"/>
    </location>
</feature>